<proteinExistence type="predicted"/>
<evidence type="ECO:0000259" key="1">
    <source>
        <dbReference type="PROSITE" id="PS51186"/>
    </source>
</evidence>
<dbReference type="Gene3D" id="3.40.630.30">
    <property type="match status" value="1"/>
</dbReference>
<comment type="caution">
    <text evidence="2">The sequence shown here is derived from an EMBL/GenBank/DDBJ whole genome shotgun (WGS) entry which is preliminary data.</text>
</comment>
<dbReference type="SUPFAM" id="SSF55729">
    <property type="entry name" value="Acyl-CoA N-acyltransferases (Nat)"/>
    <property type="match status" value="1"/>
</dbReference>
<evidence type="ECO:0000313" key="2">
    <source>
        <dbReference type="EMBL" id="GAA1587371.1"/>
    </source>
</evidence>
<dbReference type="PROSITE" id="PS51186">
    <property type="entry name" value="GNAT"/>
    <property type="match status" value="1"/>
</dbReference>
<gene>
    <name evidence="2" type="ORF">GCM10009789_46120</name>
</gene>
<sequence length="199" mass="22549">MEPSIETERLVIRPWRETDVPEALAIYGDEEVTRWLTPAMSWVPDEATMRSVLRKWREEDVAPVSHQAVELRGTRQVIGGVSLVRLAPWEDVEIGWQLARSAWGHGYASEAGEAMARWSLHRAGVEELFALVGAENARAAATARRIGMEWIGETDQYHHRRLELFRLRHSDLAYCESCEDAFDHDVGTVRSVVADGRGE</sequence>
<dbReference type="Pfam" id="PF13302">
    <property type="entry name" value="Acetyltransf_3"/>
    <property type="match status" value="1"/>
</dbReference>
<dbReference type="PANTHER" id="PTHR43792">
    <property type="entry name" value="GNAT FAMILY, PUTATIVE (AFU_ORTHOLOGUE AFUA_3G00765)-RELATED-RELATED"/>
    <property type="match status" value="1"/>
</dbReference>
<dbReference type="InterPro" id="IPR016181">
    <property type="entry name" value="Acyl_CoA_acyltransferase"/>
</dbReference>
<dbReference type="InterPro" id="IPR000182">
    <property type="entry name" value="GNAT_dom"/>
</dbReference>
<evidence type="ECO:0000313" key="3">
    <source>
        <dbReference type="Proteomes" id="UP001500393"/>
    </source>
</evidence>
<name>A0ABP4PPM7_9ACTN</name>
<keyword evidence="3" id="KW-1185">Reference proteome</keyword>
<dbReference type="PANTHER" id="PTHR43792:SF1">
    <property type="entry name" value="N-ACETYLTRANSFERASE DOMAIN-CONTAINING PROTEIN"/>
    <property type="match status" value="1"/>
</dbReference>
<dbReference type="EMBL" id="BAAAOS010000032">
    <property type="protein sequence ID" value="GAA1587371.1"/>
    <property type="molecule type" value="Genomic_DNA"/>
</dbReference>
<feature type="domain" description="N-acetyltransferase" evidence="1">
    <location>
        <begin position="10"/>
        <end position="169"/>
    </location>
</feature>
<organism evidence="2 3">
    <name type="scientific">Kribbella sancticallisti</name>
    <dbReference type="NCBI Taxonomy" id="460087"/>
    <lineage>
        <taxon>Bacteria</taxon>
        <taxon>Bacillati</taxon>
        <taxon>Actinomycetota</taxon>
        <taxon>Actinomycetes</taxon>
        <taxon>Propionibacteriales</taxon>
        <taxon>Kribbellaceae</taxon>
        <taxon>Kribbella</taxon>
    </lineage>
</organism>
<dbReference type="Proteomes" id="UP001500393">
    <property type="component" value="Unassembled WGS sequence"/>
</dbReference>
<dbReference type="InterPro" id="IPR051531">
    <property type="entry name" value="N-acetyltransferase"/>
</dbReference>
<reference evidence="3" key="1">
    <citation type="journal article" date="2019" name="Int. J. Syst. Evol. Microbiol.">
        <title>The Global Catalogue of Microorganisms (GCM) 10K type strain sequencing project: providing services to taxonomists for standard genome sequencing and annotation.</title>
        <authorList>
            <consortium name="The Broad Institute Genomics Platform"/>
            <consortium name="The Broad Institute Genome Sequencing Center for Infectious Disease"/>
            <person name="Wu L."/>
            <person name="Ma J."/>
        </authorList>
    </citation>
    <scope>NUCLEOTIDE SEQUENCE [LARGE SCALE GENOMIC DNA]</scope>
    <source>
        <strain evidence="3">JCM 14969</strain>
    </source>
</reference>
<accession>A0ABP4PPM7</accession>
<dbReference type="RefSeq" id="WP_344217162.1">
    <property type="nucleotide sequence ID" value="NZ_BAAAOS010000032.1"/>
</dbReference>
<protein>
    <submittedName>
        <fullName evidence="2">GNAT family N-acetyltransferase</fullName>
    </submittedName>
</protein>